<feature type="domain" description="Polysaccharide export protein N-terminal" evidence="4">
    <location>
        <begin position="57"/>
        <end position="132"/>
    </location>
</feature>
<dbReference type="GO" id="GO:0015159">
    <property type="term" value="F:polysaccharide transmembrane transporter activity"/>
    <property type="evidence" value="ECO:0007669"/>
    <property type="project" value="InterPro"/>
</dbReference>
<dbReference type="Gene3D" id="3.30.1950.10">
    <property type="entry name" value="wza like domain"/>
    <property type="match status" value="1"/>
</dbReference>
<evidence type="ECO:0000256" key="3">
    <source>
        <dbReference type="SAM" id="SignalP"/>
    </source>
</evidence>
<evidence type="ECO:0000313" key="7">
    <source>
        <dbReference type="Proteomes" id="UP000245073"/>
    </source>
</evidence>
<proteinExistence type="predicted"/>
<gene>
    <name evidence="6" type="ORF">DDF67_18945</name>
</gene>
<dbReference type="Gene3D" id="3.10.560.10">
    <property type="entry name" value="Outer membrane lipoprotein wza domain like"/>
    <property type="match status" value="1"/>
</dbReference>
<evidence type="ECO:0000259" key="4">
    <source>
        <dbReference type="Pfam" id="PF02563"/>
    </source>
</evidence>
<dbReference type="EMBL" id="QDKQ01000064">
    <property type="protein sequence ID" value="PVM84598.1"/>
    <property type="molecule type" value="Genomic_DNA"/>
</dbReference>
<feature type="signal peptide" evidence="3">
    <location>
        <begin position="1"/>
        <end position="26"/>
    </location>
</feature>
<accession>A0A2T9JLP8</accession>
<dbReference type="AlphaFoldDB" id="A0A2T9JLP8"/>
<evidence type="ECO:0000259" key="5">
    <source>
        <dbReference type="Pfam" id="PF10531"/>
    </source>
</evidence>
<dbReference type="PANTHER" id="PTHR33619:SF3">
    <property type="entry name" value="POLYSACCHARIDE EXPORT PROTEIN GFCE-RELATED"/>
    <property type="match status" value="1"/>
</dbReference>
<name>A0A2T9JLP8_9CAUL</name>
<feature type="domain" description="Soluble ligand binding" evidence="5">
    <location>
        <begin position="138"/>
        <end position="188"/>
    </location>
</feature>
<dbReference type="InterPro" id="IPR003715">
    <property type="entry name" value="Poly_export_N"/>
</dbReference>
<dbReference type="OrthoDB" id="197007at2"/>
<dbReference type="Proteomes" id="UP000245073">
    <property type="component" value="Unassembled WGS sequence"/>
</dbReference>
<feature type="region of interest" description="Disordered" evidence="2">
    <location>
        <begin position="28"/>
        <end position="58"/>
    </location>
</feature>
<protein>
    <submittedName>
        <fullName evidence="6">Polysaccharide biosynthesis protein</fullName>
    </submittedName>
</protein>
<dbReference type="Pfam" id="PF10531">
    <property type="entry name" value="SLBB"/>
    <property type="match status" value="1"/>
</dbReference>
<evidence type="ECO:0000313" key="6">
    <source>
        <dbReference type="EMBL" id="PVM84598.1"/>
    </source>
</evidence>
<dbReference type="PANTHER" id="PTHR33619">
    <property type="entry name" value="POLYSACCHARIDE EXPORT PROTEIN GFCE-RELATED"/>
    <property type="match status" value="1"/>
</dbReference>
<feature type="compositionally biased region" description="Low complexity" evidence="2">
    <location>
        <begin position="36"/>
        <end position="56"/>
    </location>
</feature>
<reference evidence="6 7" key="1">
    <citation type="submission" date="2018-04" db="EMBL/GenBank/DDBJ databases">
        <title>The genome sequence of Caulobacter sp. 744.</title>
        <authorList>
            <person name="Gao J."/>
            <person name="Sun J."/>
        </authorList>
    </citation>
    <scope>NUCLEOTIDE SEQUENCE [LARGE SCALE GENOMIC DNA]</scope>
    <source>
        <strain evidence="6 7">774</strain>
    </source>
</reference>
<evidence type="ECO:0000256" key="2">
    <source>
        <dbReference type="SAM" id="MobiDB-lite"/>
    </source>
</evidence>
<dbReference type="InterPro" id="IPR019554">
    <property type="entry name" value="Soluble_ligand-bd"/>
</dbReference>
<comment type="caution">
    <text evidence="6">The sequence shown here is derived from an EMBL/GenBank/DDBJ whole genome shotgun (WGS) entry which is preliminary data.</text>
</comment>
<keyword evidence="7" id="KW-1185">Reference proteome</keyword>
<keyword evidence="1 3" id="KW-0732">Signal</keyword>
<dbReference type="InterPro" id="IPR049712">
    <property type="entry name" value="Poly_export"/>
</dbReference>
<dbReference type="RefSeq" id="WP_109102398.1">
    <property type="nucleotide sequence ID" value="NZ_QDKQ01000064.1"/>
</dbReference>
<organism evidence="6 7">
    <name type="scientific">Caulobacter endophyticus</name>
    <dbReference type="NCBI Taxonomy" id="2172652"/>
    <lineage>
        <taxon>Bacteria</taxon>
        <taxon>Pseudomonadati</taxon>
        <taxon>Pseudomonadota</taxon>
        <taxon>Alphaproteobacteria</taxon>
        <taxon>Caulobacterales</taxon>
        <taxon>Caulobacteraceae</taxon>
        <taxon>Caulobacter</taxon>
    </lineage>
</organism>
<sequence length="211" mass="22197">MITVRRFIRAASICLALAATAPIAHAQDTAPPPPAAAAAAPQGALPAGPTTGAPAAPVDPDYQLGSGDKVRVTVFGEPTLSGEFFVTGSGLVSLPLLGEVKAAGLSVRQFQETVETALRNGYLKQPRVSAEVLNFRPFYILGEVSKPGTYPYTSGLTVQNAVATAGGYTYRADKNKVYIKRLGEEKETKMSLTPSTQVAPGDTVRIGERFF</sequence>
<feature type="chain" id="PRO_5015661768" evidence="3">
    <location>
        <begin position="27"/>
        <end position="211"/>
    </location>
</feature>
<evidence type="ECO:0000256" key="1">
    <source>
        <dbReference type="ARBA" id="ARBA00022729"/>
    </source>
</evidence>
<dbReference type="Pfam" id="PF02563">
    <property type="entry name" value="Poly_export"/>
    <property type="match status" value="1"/>
</dbReference>